<evidence type="ECO:0000256" key="1">
    <source>
        <dbReference type="ARBA" id="ARBA00009437"/>
    </source>
</evidence>
<name>A0ABQ0J8Y6_9VIBR</name>
<keyword evidence="3" id="KW-0804">Transcription</keyword>
<comment type="similarity">
    <text evidence="1">Belongs to the LysR transcriptional regulatory family.</text>
</comment>
<dbReference type="InterPro" id="IPR036388">
    <property type="entry name" value="WH-like_DNA-bd_sf"/>
</dbReference>
<dbReference type="SUPFAM" id="SSF46785">
    <property type="entry name" value="Winged helix' DNA-binding domain"/>
    <property type="match status" value="1"/>
</dbReference>
<dbReference type="EMBL" id="BBMS01000008">
    <property type="protein sequence ID" value="GAL25196.1"/>
    <property type="molecule type" value="Genomic_DNA"/>
</dbReference>
<dbReference type="PANTHER" id="PTHR30126:SF91">
    <property type="entry name" value="LYSR FAMILY TRANSCRIPTIONAL REGULATOR"/>
    <property type="match status" value="1"/>
</dbReference>
<dbReference type="Pfam" id="PF00126">
    <property type="entry name" value="HTH_1"/>
    <property type="match status" value="1"/>
</dbReference>
<proteinExistence type="inferred from homology"/>
<evidence type="ECO:0000259" key="4">
    <source>
        <dbReference type="PROSITE" id="PS50931"/>
    </source>
</evidence>
<dbReference type="InterPro" id="IPR036390">
    <property type="entry name" value="WH_DNA-bd_sf"/>
</dbReference>
<gene>
    <name evidence="5" type="ORF">JCM19239_5086</name>
</gene>
<keyword evidence="2" id="KW-0805">Transcription regulation</keyword>
<dbReference type="Gene3D" id="1.10.10.10">
    <property type="entry name" value="Winged helix-like DNA-binding domain superfamily/Winged helix DNA-binding domain"/>
    <property type="match status" value="1"/>
</dbReference>
<dbReference type="Gene3D" id="3.40.190.290">
    <property type="match status" value="1"/>
</dbReference>
<evidence type="ECO:0000313" key="6">
    <source>
        <dbReference type="Proteomes" id="UP000029223"/>
    </source>
</evidence>
<dbReference type="SUPFAM" id="SSF53850">
    <property type="entry name" value="Periplasmic binding protein-like II"/>
    <property type="match status" value="1"/>
</dbReference>
<dbReference type="PROSITE" id="PS50931">
    <property type="entry name" value="HTH_LYSR"/>
    <property type="match status" value="1"/>
</dbReference>
<evidence type="ECO:0000256" key="2">
    <source>
        <dbReference type="ARBA" id="ARBA00023015"/>
    </source>
</evidence>
<comment type="caution">
    <text evidence="5">The sequence shown here is derived from an EMBL/GenBank/DDBJ whole genome shotgun (WGS) entry which is preliminary data.</text>
</comment>
<dbReference type="PANTHER" id="PTHR30126">
    <property type="entry name" value="HTH-TYPE TRANSCRIPTIONAL REGULATOR"/>
    <property type="match status" value="1"/>
</dbReference>
<keyword evidence="6" id="KW-1185">Reference proteome</keyword>
<sequence>MFTREQIMSFCAVFEHGSYSAAARALGRDRSTVREHVTILEDNIGVDLFSIQGRSAVPTNTAKKLYPRGVSVARQIEEFEKAAFNSFEQELLTLNVYHDAMIPSPLIAYMECALSEEFSQLQVNWLHRSRQQAMEDLLKEKAHLALMPIKMNVQPDREVNYLNLGRVPVSVYTGTESLIGNKTAVRLADLQLTRQYILENHYDAALQGVQISPSYSIVSNNDVVIELLKNNGWALLPDELATPFCQRGDIQKVDSYEVVNTINYNICTFYSPSLEHNPIVQFSLDVLRRYAREYLD</sequence>
<accession>A0ABQ0J8Y6</accession>
<protein>
    <submittedName>
        <fullName evidence="5">Transcriptional regulators LysR family</fullName>
    </submittedName>
</protein>
<evidence type="ECO:0000313" key="5">
    <source>
        <dbReference type="EMBL" id="GAL25196.1"/>
    </source>
</evidence>
<feature type="domain" description="HTH lysR-type" evidence="4">
    <location>
        <begin position="1"/>
        <end position="59"/>
    </location>
</feature>
<evidence type="ECO:0000256" key="3">
    <source>
        <dbReference type="ARBA" id="ARBA00023163"/>
    </source>
</evidence>
<dbReference type="InterPro" id="IPR000847">
    <property type="entry name" value="LysR_HTH_N"/>
</dbReference>
<organism evidence="5 6">
    <name type="scientific">Vibrio variabilis</name>
    <dbReference type="NCBI Taxonomy" id="990271"/>
    <lineage>
        <taxon>Bacteria</taxon>
        <taxon>Pseudomonadati</taxon>
        <taxon>Pseudomonadota</taxon>
        <taxon>Gammaproteobacteria</taxon>
        <taxon>Vibrionales</taxon>
        <taxon>Vibrionaceae</taxon>
        <taxon>Vibrio</taxon>
    </lineage>
</organism>
<dbReference type="Proteomes" id="UP000029223">
    <property type="component" value="Unassembled WGS sequence"/>
</dbReference>
<reference evidence="6" key="1">
    <citation type="submission" date="2014-09" db="EMBL/GenBank/DDBJ databases">
        <title>Vibrio variabilis JCM 19239. (C206) whole genome shotgun sequence.</title>
        <authorList>
            <person name="Sawabe T."/>
            <person name="Meirelles P."/>
            <person name="Nakanishi M."/>
            <person name="Sayaka M."/>
            <person name="Hattori M."/>
            <person name="Ohkuma M."/>
        </authorList>
    </citation>
    <scope>NUCLEOTIDE SEQUENCE [LARGE SCALE GENOMIC DNA]</scope>
    <source>
        <strain evidence="6">JCM 19239</strain>
    </source>
</reference>